<gene>
    <name evidence="2" type="ORF">L596_010183</name>
</gene>
<dbReference type="AlphaFoldDB" id="A0A4U5PHV4"/>
<proteinExistence type="predicted"/>
<organism evidence="2 3">
    <name type="scientific">Steinernema carpocapsae</name>
    <name type="common">Entomopathogenic nematode</name>
    <dbReference type="NCBI Taxonomy" id="34508"/>
    <lineage>
        <taxon>Eukaryota</taxon>
        <taxon>Metazoa</taxon>
        <taxon>Ecdysozoa</taxon>
        <taxon>Nematoda</taxon>
        <taxon>Chromadorea</taxon>
        <taxon>Rhabditida</taxon>
        <taxon>Tylenchina</taxon>
        <taxon>Panagrolaimomorpha</taxon>
        <taxon>Strongyloidoidea</taxon>
        <taxon>Steinernematidae</taxon>
        <taxon>Steinernema</taxon>
    </lineage>
</organism>
<protein>
    <submittedName>
        <fullName evidence="2">Uncharacterized protein</fullName>
    </submittedName>
</protein>
<dbReference type="EMBL" id="AZBU02000002">
    <property type="protein sequence ID" value="TKR96120.1"/>
    <property type="molecule type" value="Genomic_DNA"/>
</dbReference>
<name>A0A4U5PHV4_STECR</name>
<reference evidence="2 3" key="2">
    <citation type="journal article" date="2019" name="G3 (Bethesda)">
        <title>Hybrid Assembly of the Genome of the Entomopathogenic Nematode Steinernema carpocapsae Identifies the X-Chromosome.</title>
        <authorList>
            <person name="Serra L."/>
            <person name="Macchietto M."/>
            <person name="Macias-Munoz A."/>
            <person name="McGill C.J."/>
            <person name="Rodriguez I.M."/>
            <person name="Rodriguez B."/>
            <person name="Murad R."/>
            <person name="Mortazavi A."/>
        </authorList>
    </citation>
    <scope>NUCLEOTIDE SEQUENCE [LARGE SCALE GENOMIC DNA]</scope>
    <source>
        <strain evidence="2 3">ALL</strain>
    </source>
</reference>
<accession>A0A4U5PHV4</accession>
<evidence type="ECO:0000256" key="1">
    <source>
        <dbReference type="SAM" id="SignalP"/>
    </source>
</evidence>
<keyword evidence="1" id="KW-0732">Signal</keyword>
<comment type="caution">
    <text evidence="2">The sequence shown here is derived from an EMBL/GenBank/DDBJ whole genome shotgun (WGS) entry which is preliminary data.</text>
</comment>
<evidence type="ECO:0000313" key="2">
    <source>
        <dbReference type="EMBL" id="TKR96120.1"/>
    </source>
</evidence>
<feature type="signal peptide" evidence="1">
    <location>
        <begin position="1"/>
        <end position="15"/>
    </location>
</feature>
<sequence length="73" mass="8537">MVLTLLNCLFLLAMDFMPHQFIDDILHQLSRESFSKTKVESDAFTEVREEHLERRVWVDVSVQNGKCNANVKL</sequence>
<reference evidence="2 3" key="1">
    <citation type="journal article" date="2015" name="Genome Biol.">
        <title>Comparative genomics of Steinernema reveals deeply conserved gene regulatory networks.</title>
        <authorList>
            <person name="Dillman A.R."/>
            <person name="Macchietto M."/>
            <person name="Porter C.F."/>
            <person name="Rogers A."/>
            <person name="Williams B."/>
            <person name="Antoshechkin I."/>
            <person name="Lee M.M."/>
            <person name="Goodwin Z."/>
            <person name="Lu X."/>
            <person name="Lewis E.E."/>
            <person name="Goodrich-Blair H."/>
            <person name="Stock S.P."/>
            <person name="Adams B.J."/>
            <person name="Sternberg P.W."/>
            <person name="Mortazavi A."/>
        </authorList>
    </citation>
    <scope>NUCLEOTIDE SEQUENCE [LARGE SCALE GENOMIC DNA]</scope>
    <source>
        <strain evidence="2 3">ALL</strain>
    </source>
</reference>
<feature type="chain" id="PRO_5020533550" evidence="1">
    <location>
        <begin position="16"/>
        <end position="73"/>
    </location>
</feature>
<evidence type="ECO:0000313" key="3">
    <source>
        <dbReference type="Proteomes" id="UP000298663"/>
    </source>
</evidence>
<keyword evidence="3" id="KW-1185">Reference proteome</keyword>
<dbReference type="Proteomes" id="UP000298663">
    <property type="component" value="Unassembled WGS sequence"/>
</dbReference>